<organism evidence="1 2">
    <name type="scientific">Coemansia aciculifera</name>
    <dbReference type="NCBI Taxonomy" id="417176"/>
    <lineage>
        <taxon>Eukaryota</taxon>
        <taxon>Fungi</taxon>
        <taxon>Fungi incertae sedis</taxon>
        <taxon>Zoopagomycota</taxon>
        <taxon>Kickxellomycotina</taxon>
        <taxon>Kickxellomycetes</taxon>
        <taxon>Kickxellales</taxon>
        <taxon>Kickxellaceae</taxon>
        <taxon>Coemansia</taxon>
    </lineage>
</organism>
<dbReference type="EMBL" id="JANBVB010000007">
    <property type="protein sequence ID" value="KAJ2900327.1"/>
    <property type="molecule type" value="Genomic_DNA"/>
</dbReference>
<keyword evidence="2" id="KW-1185">Reference proteome</keyword>
<reference evidence="1" key="1">
    <citation type="submission" date="2022-07" db="EMBL/GenBank/DDBJ databases">
        <title>Phylogenomic reconstructions and comparative analyses of Kickxellomycotina fungi.</title>
        <authorList>
            <person name="Reynolds N.K."/>
            <person name="Stajich J.E."/>
            <person name="Barry K."/>
            <person name="Grigoriev I.V."/>
            <person name="Crous P."/>
            <person name="Smith M.E."/>
        </authorList>
    </citation>
    <scope>NUCLEOTIDE SEQUENCE</scope>
    <source>
        <strain evidence="1">CBS 190363</strain>
    </source>
</reference>
<name>A0ACC1M9N4_9FUNG</name>
<accession>A0ACC1M9N4</accession>
<proteinExistence type="predicted"/>
<protein>
    <submittedName>
        <fullName evidence="1">Uncharacterized protein</fullName>
    </submittedName>
</protein>
<dbReference type="Proteomes" id="UP001139981">
    <property type="component" value="Unassembled WGS sequence"/>
</dbReference>
<comment type="caution">
    <text evidence="1">The sequence shown here is derived from an EMBL/GenBank/DDBJ whole genome shotgun (WGS) entry which is preliminary data.</text>
</comment>
<gene>
    <name evidence="1" type="ORF">IWW38_000586</name>
</gene>
<evidence type="ECO:0000313" key="1">
    <source>
        <dbReference type="EMBL" id="KAJ2900327.1"/>
    </source>
</evidence>
<sequence length="515" mass="58340">MANLMSFSLTPQEELRVKLFMLAGKKFDPRGTPDLVMLFVFLAIYLFNFAAVLFMLWNRKYPPLKSKNPILMTCIFISSIFWLAGDLQVNGHAPLKDTPFVHCKFFGVWMHVIMGVSIMSSLIGLRSYGLYRVFCKGRPFRGVALYVSVTITVLFMLAFGIITQALPEDISVYYMDYVDMCFFSPQYRVGLITFVWVNWAAVIAINWRIRNINCSFNETREIFLACGVVFLVLIGMTTLTYVIPEYVLRAKYRVLATSMNHFGAITVWWLLLYKPMYECLFNRQGYLDEWMRKLRQDGQQEAYHYDAGSLIGNTTLRGGDFSYVQNKQDGYRLSTMNATAVTKNSLCIVREGCDEAIIETVDVSGEQVGRNTLSHDDGQHQPDSPVCSYNGDIQLAMHHLNDSASNLMDIQQPAMLSSPLPRVPPKAISTSKKPWEKKSGSGPDRFGTSTSTSSNSNSSIVPSLPSLTMPTSTILQPYTPIINFTEPAATRPLRRNRTQDSNLDDPFNLNKRRLI</sequence>
<evidence type="ECO:0000313" key="2">
    <source>
        <dbReference type="Proteomes" id="UP001139981"/>
    </source>
</evidence>